<dbReference type="OrthoDB" id="2439543at2"/>
<keyword evidence="1" id="KW-1133">Transmembrane helix</keyword>
<evidence type="ECO:0000313" key="3">
    <source>
        <dbReference type="Proteomes" id="UP000265725"/>
    </source>
</evidence>
<reference evidence="3" key="1">
    <citation type="submission" date="2018-09" db="EMBL/GenBank/DDBJ databases">
        <authorList>
            <person name="Zhu H."/>
        </authorList>
    </citation>
    <scope>NUCLEOTIDE SEQUENCE [LARGE SCALE GENOMIC DNA]</scope>
    <source>
        <strain evidence="3">K2R23-3</strain>
    </source>
</reference>
<gene>
    <name evidence="2" type="ORF">D3873_01730</name>
</gene>
<dbReference type="Proteomes" id="UP000265725">
    <property type="component" value="Chromosome"/>
</dbReference>
<accession>A0A385YQB3</accession>
<keyword evidence="3" id="KW-1185">Reference proteome</keyword>
<dbReference type="PROSITE" id="PS51257">
    <property type="entry name" value="PROKAR_LIPOPROTEIN"/>
    <property type="match status" value="1"/>
</dbReference>
<name>A0A385YQB3_9BACL</name>
<keyword evidence="1" id="KW-0472">Membrane</keyword>
<evidence type="ECO:0000256" key="1">
    <source>
        <dbReference type="SAM" id="Phobius"/>
    </source>
</evidence>
<sequence length="60" mass="6893">MDTKSKSKSSNVLSVIAVIIACFTLLYCLQFIPHFVDMHAWKENRVIAHFSRLLKGANWL</sequence>
<feature type="transmembrane region" description="Helical" evidence="1">
    <location>
        <begin position="12"/>
        <end position="32"/>
    </location>
</feature>
<organism evidence="2 3">
    <name type="scientific">Paenisporosarcina cavernae</name>
    <dbReference type="NCBI Taxonomy" id="2320858"/>
    <lineage>
        <taxon>Bacteria</taxon>
        <taxon>Bacillati</taxon>
        <taxon>Bacillota</taxon>
        <taxon>Bacilli</taxon>
        <taxon>Bacillales</taxon>
        <taxon>Caryophanaceae</taxon>
        <taxon>Paenisporosarcina</taxon>
    </lineage>
</organism>
<keyword evidence="1" id="KW-0812">Transmembrane</keyword>
<protein>
    <submittedName>
        <fullName evidence="2">Uncharacterized protein</fullName>
    </submittedName>
</protein>
<evidence type="ECO:0000313" key="2">
    <source>
        <dbReference type="EMBL" id="AYC28651.1"/>
    </source>
</evidence>
<dbReference type="AlphaFoldDB" id="A0A385YQB3"/>
<proteinExistence type="predicted"/>
<dbReference type="EMBL" id="CP032418">
    <property type="protein sequence ID" value="AYC28651.1"/>
    <property type="molecule type" value="Genomic_DNA"/>
</dbReference>
<dbReference type="KEGG" id="paek:D3873_01730"/>